<feature type="region of interest" description="Disordered" evidence="1">
    <location>
        <begin position="91"/>
        <end position="112"/>
    </location>
</feature>
<dbReference type="InterPro" id="IPR044216">
    <property type="entry name" value="WDL7"/>
</dbReference>
<feature type="region of interest" description="Disordered" evidence="1">
    <location>
        <begin position="275"/>
        <end position="315"/>
    </location>
</feature>
<name>A0AAN7JY41_9MYRT</name>
<feature type="compositionally biased region" description="Basic and acidic residues" evidence="1">
    <location>
        <begin position="275"/>
        <end position="285"/>
    </location>
</feature>
<dbReference type="PANTHER" id="PTHR47067">
    <property type="entry name" value="TPX2 (TARGETING PROTEIN FOR XKLP2) PROTEIN FAMILY-RELATED"/>
    <property type="match status" value="1"/>
</dbReference>
<feature type="region of interest" description="Disordered" evidence="1">
    <location>
        <begin position="211"/>
        <end position="235"/>
    </location>
</feature>
<gene>
    <name evidence="2" type="ORF">SAY87_007222</name>
</gene>
<feature type="compositionally biased region" description="Basic and acidic residues" evidence="1">
    <location>
        <begin position="306"/>
        <end position="315"/>
    </location>
</feature>
<evidence type="ECO:0000313" key="3">
    <source>
        <dbReference type="Proteomes" id="UP001345219"/>
    </source>
</evidence>
<proteinExistence type="predicted"/>
<evidence type="ECO:0000313" key="2">
    <source>
        <dbReference type="EMBL" id="KAK4757095.1"/>
    </source>
</evidence>
<sequence length="315" mass="34908">MGDSPTCLMQPLCYASAALSPAETSKSNPIDALGQSVSLGRFTSESLSWEKWSTFSQKRYVEEAERYSQPGSVAEKKAFFEARYKKMAEKKAETTLQEQTNAAAGDSTSNNMDLDMHVEPKEEAWEQMTDSHSVSMLDEAKVHFKEDGDVDASPLALEFPNSTLDSGNPQSQHGTMKNDASAESRKTGNKRSLATKCSKFLKACKNKLQSPITSTPSNLMSEDRVARREKRKDKLDAEKVQNGLPGTKYKVAETQWRKWHLNCCLTAGPLPCDGEEMRRTDDLSRSKHKMGAEQGAPMPSQASSTEGKEIQEVCF</sequence>
<feature type="compositionally biased region" description="Basic and acidic residues" evidence="1">
    <location>
        <begin position="221"/>
        <end position="235"/>
    </location>
</feature>
<feature type="compositionally biased region" description="Polar residues" evidence="1">
    <location>
        <begin position="94"/>
        <end position="112"/>
    </location>
</feature>
<organism evidence="2 3">
    <name type="scientific">Trapa incisa</name>
    <dbReference type="NCBI Taxonomy" id="236973"/>
    <lineage>
        <taxon>Eukaryota</taxon>
        <taxon>Viridiplantae</taxon>
        <taxon>Streptophyta</taxon>
        <taxon>Embryophyta</taxon>
        <taxon>Tracheophyta</taxon>
        <taxon>Spermatophyta</taxon>
        <taxon>Magnoliopsida</taxon>
        <taxon>eudicotyledons</taxon>
        <taxon>Gunneridae</taxon>
        <taxon>Pentapetalae</taxon>
        <taxon>rosids</taxon>
        <taxon>malvids</taxon>
        <taxon>Myrtales</taxon>
        <taxon>Lythraceae</taxon>
        <taxon>Trapa</taxon>
    </lineage>
</organism>
<dbReference type="PANTHER" id="PTHR47067:SF7">
    <property type="entry name" value="TPX2 (TARGETING PROTEIN FOR XKLP2) PROTEIN FAMILY"/>
    <property type="match status" value="1"/>
</dbReference>
<feature type="compositionally biased region" description="Polar residues" evidence="1">
    <location>
        <begin position="160"/>
        <end position="175"/>
    </location>
</feature>
<evidence type="ECO:0000256" key="1">
    <source>
        <dbReference type="SAM" id="MobiDB-lite"/>
    </source>
</evidence>
<accession>A0AAN7JY41</accession>
<comment type="caution">
    <text evidence="2">The sequence shown here is derived from an EMBL/GenBank/DDBJ whole genome shotgun (WGS) entry which is preliminary data.</text>
</comment>
<keyword evidence="3" id="KW-1185">Reference proteome</keyword>
<dbReference type="Proteomes" id="UP001345219">
    <property type="component" value="Chromosome 6"/>
</dbReference>
<protein>
    <submittedName>
        <fullName evidence="2">Uncharacterized protein</fullName>
    </submittedName>
</protein>
<reference evidence="2 3" key="1">
    <citation type="journal article" date="2023" name="Hortic Res">
        <title>Pangenome of water caltrop reveals structural variations and asymmetric subgenome divergence after allopolyploidization.</title>
        <authorList>
            <person name="Zhang X."/>
            <person name="Chen Y."/>
            <person name="Wang L."/>
            <person name="Yuan Y."/>
            <person name="Fang M."/>
            <person name="Shi L."/>
            <person name="Lu R."/>
            <person name="Comes H.P."/>
            <person name="Ma Y."/>
            <person name="Chen Y."/>
            <person name="Huang G."/>
            <person name="Zhou Y."/>
            <person name="Zheng Z."/>
            <person name="Qiu Y."/>
        </authorList>
    </citation>
    <scope>NUCLEOTIDE SEQUENCE [LARGE SCALE GENOMIC DNA]</scope>
    <source>
        <tissue evidence="2">Roots</tissue>
    </source>
</reference>
<dbReference type="EMBL" id="JAXIOK010000013">
    <property type="protein sequence ID" value="KAK4757095.1"/>
    <property type="molecule type" value="Genomic_DNA"/>
</dbReference>
<feature type="compositionally biased region" description="Polar residues" evidence="1">
    <location>
        <begin position="211"/>
        <end position="220"/>
    </location>
</feature>
<dbReference type="AlphaFoldDB" id="A0AAN7JY41"/>
<feature type="region of interest" description="Disordered" evidence="1">
    <location>
        <begin position="152"/>
        <end position="191"/>
    </location>
</feature>